<keyword evidence="9" id="KW-1185">Reference proteome</keyword>
<evidence type="ECO:0008006" key="10">
    <source>
        <dbReference type="Google" id="ProtNLM"/>
    </source>
</evidence>
<dbReference type="SMART" id="SM00177">
    <property type="entry name" value="ARF"/>
    <property type="match status" value="1"/>
</dbReference>
<feature type="binding site" evidence="7">
    <location>
        <position position="31"/>
    </location>
    <ligand>
        <name>Mg(2+)</name>
        <dbReference type="ChEBI" id="CHEBI:18420"/>
    </ligand>
</feature>
<keyword evidence="3 6" id="KW-0547">Nucleotide-binding</keyword>
<feature type="binding site" evidence="6">
    <location>
        <position position="70"/>
    </location>
    <ligand>
        <name>GTP</name>
        <dbReference type="ChEBI" id="CHEBI:37565"/>
    </ligand>
</feature>
<dbReference type="GO" id="GO:0003924">
    <property type="term" value="F:GTPase activity"/>
    <property type="evidence" value="ECO:0007669"/>
    <property type="project" value="InterPro"/>
</dbReference>
<evidence type="ECO:0000256" key="6">
    <source>
        <dbReference type="PIRSR" id="PIRSR606689-1"/>
    </source>
</evidence>
<dbReference type="Pfam" id="PF00025">
    <property type="entry name" value="Arf"/>
    <property type="match status" value="1"/>
</dbReference>
<dbReference type="InterPro" id="IPR005225">
    <property type="entry name" value="Small_GTP-bd"/>
</dbReference>
<evidence type="ECO:0000313" key="8">
    <source>
        <dbReference type="EMBL" id="KAF3046883.1"/>
    </source>
</evidence>
<dbReference type="Gene3D" id="3.40.50.300">
    <property type="entry name" value="P-loop containing nucleotide triphosphate hydrolases"/>
    <property type="match status" value="1"/>
</dbReference>
<name>A0A9P4WZY2_9PLEO</name>
<evidence type="ECO:0000256" key="3">
    <source>
        <dbReference type="ARBA" id="ARBA00022741"/>
    </source>
</evidence>
<feature type="binding site" evidence="7">
    <location>
        <position position="48"/>
    </location>
    <ligand>
        <name>Mg(2+)</name>
        <dbReference type="ChEBI" id="CHEBI:18420"/>
    </ligand>
</feature>
<evidence type="ECO:0000256" key="1">
    <source>
        <dbReference type="ARBA" id="ARBA00010290"/>
    </source>
</evidence>
<dbReference type="AlphaFoldDB" id="A0A9P4WZY2"/>
<evidence type="ECO:0000256" key="2">
    <source>
        <dbReference type="ARBA" id="ARBA00022707"/>
    </source>
</evidence>
<gene>
    <name evidence="8" type="ORF">E8E12_005254</name>
</gene>
<dbReference type="InterPro" id="IPR041838">
    <property type="entry name" value="Arf6"/>
</dbReference>
<dbReference type="EMBL" id="SWKV01000003">
    <property type="protein sequence ID" value="KAF3046883.1"/>
    <property type="molecule type" value="Genomic_DNA"/>
</dbReference>
<reference evidence="8" key="1">
    <citation type="submission" date="2019-04" db="EMBL/GenBank/DDBJ databases">
        <title>Sequencing of skin fungus with MAO and IRED activity.</title>
        <authorList>
            <person name="Marsaioli A.J."/>
            <person name="Bonatto J.M.C."/>
            <person name="Reis Junior O."/>
        </authorList>
    </citation>
    <scope>NUCLEOTIDE SEQUENCE</scope>
    <source>
        <strain evidence="8">28M1</strain>
    </source>
</reference>
<dbReference type="CDD" id="cd04149">
    <property type="entry name" value="Arf6"/>
    <property type="match status" value="1"/>
</dbReference>
<feature type="binding site" evidence="6">
    <location>
        <begin position="24"/>
        <end position="31"/>
    </location>
    <ligand>
        <name>GTP</name>
        <dbReference type="ChEBI" id="CHEBI:37565"/>
    </ligand>
</feature>
<dbReference type="InterPro" id="IPR024156">
    <property type="entry name" value="Small_GTPase_ARF"/>
</dbReference>
<keyword evidence="7" id="KW-0460">Magnesium</keyword>
<dbReference type="PANTHER" id="PTHR11711">
    <property type="entry name" value="ADP RIBOSYLATION FACTOR-RELATED"/>
    <property type="match status" value="1"/>
</dbReference>
<keyword evidence="7" id="KW-0479">Metal-binding</keyword>
<dbReference type="GO" id="GO:0005525">
    <property type="term" value="F:GTP binding"/>
    <property type="evidence" value="ECO:0007669"/>
    <property type="project" value="UniProtKB-KW"/>
</dbReference>
<keyword evidence="4 6" id="KW-0342">GTP-binding</keyword>
<keyword evidence="2" id="KW-0519">Myristate</keyword>
<dbReference type="SMART" id="SM00178">
    <property type="entry name" value="SAR"/>
    <property type="match status" value="1"/>
</dbReference>
<dbReference type="PROSITE" id="PS51417">
    <property type="entry name" value="ARF"/>
    <property type="match status" value="1"/>
</dbReference>
<sequence length="470" mass="52671">MGGSISKMMGKIFGSKEMRLLMLGLDAAGKTTILYKLKLDQDVTTIPTVGFNVETVTYKNTKFNVWDVGGQDKIRPLWRHYFSGMLGKEGTVPGTQGLIFVIDSNDRDRIDEARTELTRIIQDREMKDALLLVFANKQDLQGAMRPKEVSDKLQLEKIAKDHVWKVEPSCATTGEGIFEGLAWLSNNVKLPQGGNSGSSYLSEKTKFNINPAQETRIVNLENILKYPVRTGNSLYPRKETVMTNHFRLEIDPQTAFYEYQILDIPLNEKRAGKKRYMNTVIQNVPFLDNNRKSFATDHVNTIISWTPLHNMAPGPCVRVGDPATGEGARWRLIDVIDRDTTSLLNFHPAENALNIIMANCVSTTNTLHLNDHKFYLKDAFFNLRTNGIAPLRGLRGYAYYVKPAMGSILLNIAPTTSAFWRPLLVSQILSGGLGPLDDDKMALKGVRVYITYKRGPKATAQTSGLNDQHA</sequence>
<proteinExistence type="inferred from homology"/>
<dbReference type="InterPro" id="IPR027417">
    <property type="entry name" value="P-loop_NTPase"/>
</dbReference>
<comment type="similarity">
    <text evidence="1">Belongs to the small GTPase superfamily. Arf family.</text>
</comment>
<organism evidence="8 9">
    <name type="scientific">Didymella heteroderae</name>
    <dbReference type="NCBI Taxonomy" id="1769908"/>
    <lineage>
        <taxon>Eukaryota</taxon>
        <taxon>Fungi</taxon>
        <taxon>Dikarya</taxon>
        <taxon>Ascomycota</taxon>
        <taxon>Pezizomycotina</taxon>
        <taxon>Dothideomycetes</taxon>
        <taxon>Pleosporomycetidae</taxon>
        <taxon>Pleosporales</taxon>
        <taxon>Pleosporineae</taxon>
        <taxon>Didymellaceae</taxon>
        <taxon>Didymella</taxon>
    </lineage>
</organism>
<evidence type="ECO:0000256" key="5">
    <source>
        <dbReference type="ARBA" id="ARBA00023288"/>
    </source>
</evidence>
<keyword evidence="5" id="KW-0449">Lipoprotein</keyword>
<protein>
    <recommendedName>
        <fullName evidence="10">ADP-ribosylation factor 6</fullName>
    </recommendedName>
</protein>
<comment type="caution">
    <text evidence="8">The sequence shown here is derived from an EMBL/GenBank/DDBJ whole genome shotgun (WGS) entry which is preliminary data.</text>
</comment>
<accession>A0A9P4WZY2</accession>
<feature type="binding site" evidence="6">
    <location>
        <begin position="136"/>
        <end position="139"/>
    </location>
    <ligand>
        <name>GTP</name>
        <dbReference type="ChEBI" id="CHEBI:37565"/>
    </ligand>
</feature>
<dbReference type="OrthoDB" id="2011769at2759"/>
<dbReference type="SUPFAM" id="SSF52540">
    <property type="entry name" value="P-loop containing nucleoside triphosphate hydrolases"/>
    <property type="match status" value="1"/>
</dbReference>
<dbReference type="Proteomes" id="UP000758155">
    <property type="component" value="Unassembled WGS sequence"/>
</dbReference>
<dbReference type="PRINTS" id="PR00328">
    <property type="entry name" value="SAR1GTPBP"/>
</dbReference>
<dbReference type="GO" id="GO:0046872">
    <property type="term" value="F:metal ion binding"/>
    <property type="evidence" value="ECO:0007669"/>
    <property type="project" value="UniProtKB-KW"/>
</dbReference>
<dbReference type="InterPro" id="IPR006689">
    <property type="entry name" value="Small_GTPase_ARF/SAR"/>
</dbReference>
<dbReference type="FunFam" id="3.40.50.300:FF:000832">
    <property type="entry name" value="ADP-ribosylation factor 6"/>
    <property type="match status" value="1"/>
</dbReference>
<evidence type="ECO:0000256" key="7">
    <source>
        <dbReference type="PIRSR" id="PIRSR606689-2"/>
    </source>
</evidence>
<evidence type="ECO:0000313" key="9">
    <source>
        <dbReference type="Proteomes" id="UP000758155"/>
    </source>
</evidence>
<evidence type="ECO:0000256" key="4">
    <source>
        <dbReference type="ARBA" id="ARBA00023134"/>
    </source>
</evidence>
<dbReference type="NCBIfam" id="TIGR00231">
    <property type="entry name" value="small_GTP"/>
    <property type="match status" value="1"/>
</dbReference>